<dbReference type="InterPro" id="IPR005944">
    <property type="entry name" value="Pro_iminopeptidase"/>
</dbReference>
<keyword evidence="13" id="KW-1185">Reference proteome</keyword>
<keyword evidence="5 8" id="KW-0963">Cytoplasm</keyword>
<evidence type="ECO:0000256" key="6">
    <source>
        <dbReference type="ARBA" id="ARBA00022670"/>
    </source>
</evidence>
<evidence type="ECO:0000256" key="3">
    <source>
        <dbReference type="ARBA" id="ARBA00010088"/>
    </source>
</evidence>
<evidence type="ECO:0000256" key="4">
    <source>
        <dbReference type="ARBA" id="ARBA00022438"/>
    </source>
</evidence>
<comment type="catalytic activity">
    <reaction evidence="1 8 10">
        <text>Release of N-terminal proline from a peptide.</text>
        <dbReference type="EC" id="3.4.11.5"/>
    </reaction>
</comment>
<keyword evidence="6 8" id="KW-0645">Protease</keyword>
<evidence type="ECO:0000256" key="10">
    <source>
        <dbReference type="RuleBase" id="RU003421"/>
    </source>
</evidence>
<organism evidence="12 13">
    <name type="scientific">Conidiobolus coronatus (strain ATCC 28846 / CBS 209.66 / NRRL 28638)</name>
    <name type="common">Delacroixia coronata</name>
    <dbReference type="NCBI Taxonomy" id="796925"/>
    <lineage>
        <taxon>Eukaryota</taxon>
        <taxon>Fungi</taxon>
        <taxon>Fungi incertae sedis</taxon>
        <taxon>Zoopagomycota</taxon>
        <taxon>Entomophthoromycotina</taxon>
        <taxon>Entomophthoromycetes</taxon>
        <taxon>Entomophthorales</taxon>
        <taxon>Ancylistaceae</taxon>
        <taxon>Conidiobolus</taxon>
    </lineage>
</organism>
<sequence>MSNLYPEIEPYNTGMLQVSDIHQLYYEESGNKSGLPVVFLHGGPGGGTSGKDRRYFDPETYRIVLLDQRGAGKSTPSASLENNTTWDLVEDIEKLREHLNIDKWVVFGGSWGSTLSLVYAETHPTRVLALILRGIFTLRDEEIRWFYQHGAHYIYPDFWEKYLEPIPEAEHDDLVNAYHRRLTGDNEEEKLAAAKAWSTWECATCFLRVDQTSVAKAAGDKFALAFARIENHYFVNKGFFKSDGQVIEDAKIIAEHKIPVSIVQGRYDVVCPAKTAWDLKKNIPYADLHIIEDAGHSAGEVPIANKLVEFADYYRKLAKQ</sequence>
<dbReference type="Proteomes" id="UP000070444">
    <property type="component" value="Unassembled WGS sequence"/>
</dbReference>
<dbReference type="GO" id="GO:0004177">
    <property type="term" value="F:aminopeptidase activity"/>
    <property type="evidence" value="ECO:0007669"/>
    <property type="project" value="UniProtKB-UniRule"/>
</dbReference>
<dbReference type="NCBIfam" id="TIGR01249">
    <property type="entry name" value="pro_imino_pep_1"/>
    <property type="match status" value="1"/>
</dbReference>
<proteinExistence type="inferred from homology"/>
<reference evidence="12 13" key="1">
    <citation type="journal article" date="2015" name="Genome Biol. Evol.">
        <title>Phylogenomic analyses indicate that early fungi evolved digesting cell walls of algal ancestors of land plants.</title>
        <authorList>
            <person name="Chang Y."/>
            <person name="Wang S."/>
            <person name="Sekimoto S."/>
            <person name="Aerts A.L."/>
            <person name="Choi C."/>
            <person name="Clum A."/>
            <person name="LaButti K.M."/>
            <person name="Lindquist E.A."/>
            <person name="Yee Ngan C."/>
            <person name="Ohm R.A."/>
            <person name="Salamov A.A."/>
            <person name="Grigoriev I.V."/>
            <person name="Spatafora J.W."/>
            <person name="Berbee M.L."/>
        </authorList>
    </citation>
    <scope>NUCLEOTIDE SEQUENCE [LARGE SCALE GENOMIC DNA]</scope>
    <source>
        <strain evidence="12 13">NRRL 28638</strain>
    </source>
</reference>
<evidence type="ECO:0000256" key="5">
    <source>
        <dbReference type="ARBA" id="ARBA00022490"/>
    </source>
</evidence>
<dbReference type="OMA" id="FMEAHYF"/>
<feature type="domain" description="AB hydrolase-1" evidence="11">
    <location>
        <begin position="36"/>
        <end position="298"/>
    </location>
</feature>
<comment type="subcellular location">
    <subcellularLocation>
        <location evidence="2 8">Cytoplasm</location>
    </subcellularLocation>
</comment>
<comment type="similarity">
    <text evidence="3 8 10">Belongs to the peptidase S33 family.</text>
</comment>
<dbReference type="STRING" id="796925.A0A137NZM3"/>
<feature type="active site" description="Proton donor" evidence="9">
    <location>
        <position position="296"/>
    </location>
</feature>
<dbReference type="InterPro" id="IPR029058">
    <property type="entry name" value="AB_hydrolase_fold"/>
</dbReference>
<dbReference type="EMBL" id="KQ964584">
    <property type="protein sequence ID" value="KXN68290.1"/>
    <property type="molecule type" value="Genomic_DNA"/>
</dbReference>
<dbReference type="EC" id="3.4.11.5" evidence="8 10"/>
<evidence type="ECO:0000313" key="13">
    <source>
        <dbReference type="Proteomes" id="UP000070444"/>
    </source>
</evidence>
<gene>
    <name evidence="12" type="ORF">CONCODRAFT_79809</name>
</gene>
<keyword evidence="4 8" id="KW-0031">Aminopeptidase</keyword>
<evidence type="ECO:0000256" key="8">
    <source>
        <dbReference type="PIRNR" id="PIRNR006431"/>
    </source>
</evidence>
<dbReference type="GO" id="GO:0005737">
    <property type="term" value="C:cytoplasm"/>
    <property type="evidence" value="ECO:0007669"/>
    <property type="project" value="UniProtKB-SubCell"/>
</dbReference>
<feature type="active site" evidence="9">
    <location>
        <position position="268"/>
    </location>
</feature>
<dbReference type="OrthoDB" id="10249433at2759"/>
<dbReference type="InterPro" id="IPR002410">
    <property type="entry name" value="Peptidase_S33"/>
</dbReference>
<dbReference type="PRINTS" id="PR00793">
    <property type="entry name" value="PROAMNOPTASE"/>
</dbReference>
<dbReference type="PIRSF" id="PIRSF006431">
    <property type="entry name" value="Pept_S33"/>
    <property type="match status" value="1"/>
</dbReference>
<keyword evidence="7 8" id="KW-0378">Hydrolase</keyword>
<accession>A0A137NZM3</accession>
<evidence type="ECO:0000256" key="9">
    <source>
        <dbReference type="PIRSR" id="PIRSR006431-1"/>
    </source>
</evidence>
<evidence type="ECO:0000259" key="11">
    <source>
        <dbReference type="Pfam" id="PF00561"/>
    </source>
</evidence>
<dbReference type="InterPro" id="IPR000073">
    <property type="entry name" value="AB_hydrolase_1"/>
</dbReference>
<evidence type="ECO:0000256" key="7">
    <source>
        <dbReference type="ARBA" id="ARBA00022801"/>
    </source>
</evidence>
<feature type="active site" description="Nucleophile" evidence="9">
    <location>
        <position position="110"/>
    </location>
</feature>
<name>A0A137NZM3_CONC2</name>
<evidence type="ECO:0000256" key="1">
    <source>
        <dbReference type="ARBA" id="ARBA00001585"/>
    </source>
</evidence>
<dbReference type="PRINTS" id="PR00111">
    <property type="entry name" value="ABHYDROLASE"/>
</dbReference>
<evidence type="ECO:0000313" key="12">
    <source>
        <dbReference type="EMBL" id="KXN68290.1"/>
    </source>
</evidence>
<dbReference type="AlphaFoldDB" id="A0A137NZM3"/>
<dbReference type="Pfam" id="PF00561">
    <property type="entry name" value="Abhydrolase_1"/>
    <property type="match status" value="1"/>
</dbReference>
<protein>
    <recommendedName>
        <fullName evidence="8 10">Proline iminopeptidase</fullName>
        <shortName evidence="8">PIP</shortName>
        <ecNumber evidence="8 10">3.4.11.5</ecNumber>
    </recommendedName>
    <alternativeName>
        <fullName evidence="8">Prolyl aminopeptidase</fullName>
    </alternativeName>
</protein>
<dbReference type="SUPFAM" id="SSF53474">
    <property type="entry name" value="alpha/beta-Hydrolases"/>
    <property type="match status" value="1"/>
</dbReference>
<dbReference type="PANTHER" id="PTHR43722">
    <property type="entry name" value="PROLINE IMINOPEPTIDASE"/>
    <property type="match status" value="1"/>
</dbReference>
<dbReference type="PANTHER" id="PTHR43722:SF1">
    <property type="entry name" value="PROLINE IMINOPEPTIDASE"/>
    <property type="match status" value="1"/>
</dbReference>
<dbReference type="GO" id="GO:0006508">
    <property type="term" value="P:proteolysis"/>
    <property type="evidence" value="ECO:0007669"/>
    <property type="project" value="UniProtKB-KW"/>
</dbReference>
<evidence type="ECO:0000256" key="2">
    <source>
        <dbReference type="ARBA" id="ARBA00004496"/>
    </source>
</evidence>
<dbReference type="Gene3D" id="3.40.50.1820">
    <property type="entry name" value="alpha/beta hydrolase"/>
    <property type="match status" value="1"/>
</dbReference>